<comment type="similarity">
    <text evidence="1 2">Belongs to the enoyl-CoA hydratase/isomerase family.</text>
</comment>
<dbReference type="Gene3D" id="3.90.226.10">
    <property type="entry name" value="2-enoyl-CoA Hydratase, Chain A, domain 1"/>
    <property type="match status" value="1"/>
</dbReference>
<dbReference type="InterPro" id="IPR001753">
    <property type="entry name" value="Enoyl-CoA_hydra/iso"/>
</dbReference>
<sequence>MFDLALAGSVARLTLVRPEARNAIPAHGWGDLAARAEEAVAAGARLLLVGGAGAAFCAGADLGDFDALRDDPDARARFRTNMEDALERLARVPIPTLALIHGACFGAGVALAMACDLRLAAPAARFGITPAKLGIAYPQSDVARLVALVGPGQASRLLFTAGTIDAGEAARIGLVEIVSDDLESSAEALTQVVLANSAGSLAALKRGIGLASAGHARDAGQDESFEALFGGEDLAARLAAFRGR</sequence>
<dbReference type="Proteomes" id="UP000298213">
    <property type="component" value="Unassembled WGS sequence"/>
</dbReference>
<keyword evidence="3" id="KW-0413">Isomerase</keyword>
<dbReference type="Pfam" id="PF00378">
    <property type="entry name" value="ECH_1"/>
    <property type="match status" value="1"/>
</dbReference>
<gene>
    <name evidence="3" type="ORF">E2493_05365</name>
</gene>
<accession>A0A4Y8ZTC7</accession>
<dbReference type="CDD" id="cd06558">
    <property type="entry name" value="crotonase-like"/>
    <property type="match status" value="1"/>
</dbReference>
<dbReference type="RefSeq" id="WP_135084495.1">
    <property type="nucleotide sequence ID" value="NZ_SPDV01000008.1"/>
</dbReference>
<dbReference type="PANTHER" id="PTHR42964">
    <property type="entry name" value="ENOYL-COA HYDRATASE"/>
    <property type="match status" value="1"/>
</dbReference>
<evidence type="ECO:0000256" key="2">
    <source>
        <dbReference type="RuleBase" id="RU003707"/>
    </source>
</evidence>
<evidence type="ECO:0000313" key="4">
    <source>
        <dbReference type="Proteomes" id="UP000298213"/>
    </source>
</evidence>
<evidence type="ECO:0000313" key="3">
    <source>
        <dbReference type="EMBL" id="TFI59271.1"/>
    </source>
</evidence>
<keyword evidence="4" id="KW-1185">Reference proteome</keyword>
<dbReference type="PROSITE" id="PS00166">
    <property type="entry name" value="ENOYL_COA_HYDRATASE"/>
    <property type="match status" value="1"/>
</dbReference>
<organism evidence="3 4">
    <name type="scientific">Sphingomonas parva</name>
    <dbReference type="NCBI Taxonomy" id="2555898"/>
    <lineage>
        <taxon>Bacteria</taxon>
        <taxon>Pseudomonadati</taxon>
        <taxon>Pseudomonadota</taxon>
        <taxon>Alphaproteobacteria</taxon>
        <taxon>Sphingomonadales</taxon>
        <taxon>Sphingomonadaceae</taxon>
        <taxon>Sphingomonas</taxon>
    </lineage>
</organism>
<dbReference type="OrthoDB" id="9810797at2"/>
<name>A0A4Y8ZTC7_9SPHN</name>
<dbReference type="SUPFAM" id="SSF52096">
    <property type="entry name" value="ClpP/crotonase"/>
    <property type="match status" value="1"/>
</dbReference>
<evidence type="ECO:0000256" key="1">
    <source>
        <dbReference type="ARBA" id="ARBA00005254"/>
    </source>
</evidence>
<dbReference type="PANTHER" id="PTHR42964:SF1">
    <property type="entry name" value="POLYKETIDE BIOSYNTHESIS ENOYL-COA HYDRATASE PKSH-RELATED"/>
    <property type="match status" value="1"/>
</dbReference>
<reference evidence="3 4" key="1">
    <citation type="submission" date="2019-03" db="EMBL/GenBank/DDBJ databases">
        <title>Genome sequence of Sphingomonas sp. 17J27-24.</title>
        <authorList>
            <person name="Kim M."/>
            <person name="Maeng S."/>
            <person name="Sathiyaraj S."/>
        </authorList>
    </citation>
    <scope>NUCLEOTIDE SEQUENCE [LARGE SCALE GENOMIC DNA]</scope>
    <source>
        <strain evidence="3 4">17J27-24</strain>
    </source>
</reference>
<dbReference type="InterPro" id="IPR029045">
    <property type="entry name" value="ClpP/crotonase-like_dom_sf"/>
</dbReference>
<proteinExistence type="inferred from homology"/>
<dbReference type="InterPro" id="IPR018376">
    <property type="entry name" value="Enoyl-CoA_hyd/isom_CS"/>
</dbReference>
<dbReference type="EMBL" id="SPDV01000008">
    <property type="protein sequence ID" value="TFI59271.1"/>
    <property type="molecule type" value="Genomic_DNA"/>
</dbReference>
<protein>
    <submittedName>
        <fullName evidence="3">Enoyl-CoA hydratase/isomerase family protein</fullName>
    </submittedName>
</protein>
<dbReference type="AlphaFoldDB" id="A0A4Y8ZTC7"/>
<dbReference type="GO" id="GO:0008300">
    <property type="term" value="P:isoprenoid catabolic process"/>
    <property type="evidence" value="ECO:0007669"/>
    <property type="project" value="TreeGrafter"/>
</dbReference>
<dbReference type="GO" id="GO:0016853">
    <property type="term" value="F:isomerase activity"/>
    <property type="evidence" value="ECO:0007669"/>
    <property type="project" value="UniProtKB-KW"/>
</dbReference>
<comment type="caution">
    <text evidence="3">The sequence shown here is derived from an EMBL/GenBank/DDBJ whole genome shotgun (WGS) entry which is preliminary data.</text>
</comment>
<dbReference type="InterPro" id="IPR051683">
    <property type="entry name" value="Enoyl-CoA_Hydratase/Isomerase"/>
</dbReference>